<evidence type="ECO:0000313" key="2">
    <source>
        <dbReference type="Proteomes" id="UP000292958"/>
    </source>
</evidence>
<keyword evidence="2" id="KW-1185">Reference proteome</keyword>
<dbReference type="GO" id="GO:0016787">
    <property type="term" value="F:hydrolase activity"/>
    <property type="evidence" value="ECO:0007669"/>
    <property type="project" value="UniProtKB-KW"/>
</dbReference>
<dbReference type="EMBL" id="SHKW01000001">
    <property type="protein sequence ID" value="RZU39223.1"/>
    <property type="molecule type" value="Genomic_DNA"/>
</dbReference>
<dbReference type="Gene3D" id="3.75.10.10">
    <property type="entry name" value="L-arginine/glycine Amidinotransferase, Chain A"/>
    <property type="match status" value="1"/>
</dbReference>
<gene>
    <name evidence="1" type="ORF">BDD14_0574</name>
</gene>
<organism evidence="1 2">
    <name type="scientific">Edaphobacter modestus</name>
    <dbReference type="NCBI Taxonomy" id="388466"/>
    <lineage>
        <taxon>Bacteria</taxon>
        <taxon>Pseudomonadati</taxon>
        <taxon>Acidobacteriota</taxon>
        <taxon>Terriglobia</taxon>
        <taxon>Terriglobales</taxon>
        <taxon>Acidobacteriaceae</taxon>
        <taxon>Edaphobacter</taxon>
    </lineage>
</organism>
<evidence type="ECO:0000313" key="1">
    <source>
        <dbReference type="EMBL" id="RZU39223.1"/>
    </source>
</evidence>
<protein>
    <submittedName>
        <fullName evidence="1">N-dimethylarginine dimethylaminohydrolase</fullName>
    </submittedName>
</protein>
<reference evidence="1 2" key="1">
    <citation type="submission" date="2019-02" db="EMBL/GenBank/DDBJ databases">
        <title>Genomic Encyclopedia of Archaeal and Bacterial Type Strains, Phase II (KMG-II): from individual species to whole genera.</title>
        <authorList>
            <person name="Goeker M."/>
        </authorList>
    </citation>
    <scope>NUCLEOTIDE SEQUENCE [LARGE SCALE GENOMIC DNA]</scope>
    <source>
        <strain evidence="1 2">DSM 18101</strain>
    </source>
</reference>
<accession>A0A4Q7YQR6</accession>
<name>A0A4Q7YQR6_9BACT</name>
<keyword evidence="1" id="KW-0378">Hydrolase</keyword>
<sequence length="320" mass="35611">MTTVSLHGQTLIRKVGNKSYMSTIGTTVSKSSARNFASLPHFDRPTYLMCPPEWYDINYVINPWMAGNLHRPSRDLAFTQWKELHSQLQRVADIRLIHGQQGLPDMVFVGHAAVVQHGIVALSSFAHPQRQTEERHLRRWFETAGFLLWETPRETAFEGEGDALFNAAGDHLWAAHGVRTCLQSHRHIADAWHTEVSSLHLIDPRFYHLDTCFAPLAGGHLLYFPGAFDKPSLARIEAAYTPKMRIAVTEAEATHFACNVINVGQEIILGQTGSDLGGRLEALGYNVAEVNLSEFIRGGGSAKALALRLSDTRVTHQARG</sequence>
<dbReference type="SUPFAM" id="SSF55909">
    <property type="entry name" value="Pentein"/>
    <property type="match status" value="1"/>
</dbReference>
<comment type="caution">
    <text evidence="1">The sequence shown here is derived from an EMBL/GenBank/DDBJ whole genome shotgun (WGS) entry which is preliminary data.</text>
</comment>
<dbReference type="Proteomes" id="UP000292958">
    <property type="component" value="Unassembled WGS sequence"/>
</dbReference>
<dbReference type="AlphaFoldDB" id="A0A4Q7YQR6"/>
<proteinExistence type="predicted"/>
<dbReference type="Pfam" id="PF19420">
    <property type="entry name" value="DDAH_eukar"/>
    <property type="match status" value="1"/>
</dbReference>